<reference evidence="2" key="1">
    <citation type="journal article" date="2019" name="Int. J. Syst. Evol. Microbiol.">
        <title>The Global Catalogue of Microorganisms (GCM) 10K type strain sequencing project: providing services to taxonomists for standard genome sequencing and annotation.</title>
        <authorList>
            <consortium name="The Broad Institute Genomics Platform"/>
            <consortium name="The Broad Institute Genome Sequencing Center for Infectious Disease"/>
            <person name="Wu L."/>
            <person name="Ma J."/>
        </authorList>
    </citation>
    <scope>NUCLEOTIDE SEQUENCE [LARGE SCALE GENOMIC DNA]</scope>
    <source>
        <strain evidence="2">JCM 16914</strain>
    </source>
</reference>
<sequence length="237" mass="26717">MLALSKVVQLSVLFWLVRPFRQQPSALKQARIAANDPSYQTHLSIRLDEQSGQPLLCYYDENWACVFAQPFYPQDGAHALSDWLRFCLTAQLGTSNAMCQTQWLIGAVEKARTHQRHTVPAYGVSSYHGNGVAMLLPDGPWCVTPEQGWHRPACLLTPFYAPECLSHDRVIDPLAGLLTETQPYAEEALRILPLLPLEHPTHPELMRWLVACSYAAGESPSFWCSRAREVLTASMRR</sequence>
<name>A0ABP7LAV2_9GAMM</name>
<dbReference type="EMBL" id="BAAAZT010000016">
    <property type="protein sequence ID" value="GAA3896101.1"/>
    <property type="molecule type" value="Genomic_DNA"/>
</dbReference>
<gene>
    <name evidence="1" type="ORF">GCM10022228_03740</name>
</gene>
<keyword evidence="2" id="KW-1185">Reference proteome</keyword>
<protein>
    <recommendedName>
        <fullName evidence="3">DUF4123 domain-containing protein</fullName>
    </recommendedName>
</protein>
<dbReference type="Proteomes" id="UP001500133">
    <property type="component" value="Unassembled WGS sequence"/>
</dbReference>
<evidence type="ECO:0000313" key="1">
    <source>
        <dbReference type="EMBL" id="GAA3896101.1"/>
    </source>
</evidence>
<comment type="caution">
    <text evidence="1">The sequence shown here is derived from an EMBL/GenBank/DDBJ whole genome shotgun (WGS) entry which is preliminary data.</text>
</comment>
<accession>A0ABP7LAV2</accession>
<dbReference type="RefSeq" id="WP_344701739.1">
    <property type="nucleotide sequence ID" value="NZ_BAAAZT010000016.1"/>
</dbReference>
<proteinExistence type="predicted"/>
<evidence type="ECO:0000313" key="2">
    <source>
        <dbReference type="Proteomes" id="UP001500133"/>
    </source>
</evidence>
<evidence type="ECO:0008006" key="3">
    <source>
        <dbReference type="Google" id="ProtNLM"/>
    </source>
</evidence>
<organism evidence="1 2">
    <name type="scientific">Halomonas cibimaris</name>
    <dbReference type="NCBI Taxonomy" id="657012"/>
    <lineage>
        <taxon>Bacteria</taxon>
        <taxon>Pseudomonadati</taxon>
        <taxon>Pseudomonadota</taxon>
        <taxon>Gammaproteobacteria</taxon>
        <taxon>Oceanospirillales</taxon>
        <taxon>Halomonadaceae</taxon>
        <taxon>Halomonas</taxon>
    </lineage>
</organism>